<dbReference type="Gene3D" id="1.10.1040.10">
    <property type="entry name" value="N-(1-d-carboxylethyl)-l-norvaline Dehydrogenase, domain 2"/>
    <property type="match status" value="1"/>
</dbReference>
<sequence>MSKQQIGVIGMAVMGRNLALNIESRGFTVSVFNRSREKTDELISESAGKNLVPTYTIEEFVASLEVPRKILIMVQAGAGTDATIDSLVPHLDQGDIIIDGGNAYFPDTQRRSKELEAKGFRFIGTGVSGGEEGALKGPSIMPGGQKSAYELVEPILTAIAAKVGEDACCTYIGPDGAGHYVKMVHNGIEYGDMQLICEAYDLLKNVLDVSTEELHEIFTEWNKGELDSYLIEITRDIFSKYDPETGKPMVDVILDSAGQKGTGKWTSQSSLDLGVPLSIITESVFTRFLSAMKEERVAASKVLSGPAKAPFQGDKAAFIEAVRKALFASKICSYAQGFAQMRAASDEYGWDLRYGDIAKIFRGGCIIRARFLQNITDAYDRDPGLRNLLLDPYFKEIVESYQGAWREVITSAVTNGVPVPAFSSALAYFDSYRTERLPANLLQAQRDYFGAHTFKRVDKEGSFHFNWLQS</sequence>
<dbReference type="FunFam" id="3.40.50.720:FF:000007">
    <property type="entry name" value="6-phosphogluconate dehydrogenase, decarboxylating"/>
    <property type="match status" value="1"/>
</dbReference>
<dbReference type="InterPro" id="IPR013328">
    <property type="entry name" value="6PGD_dom2"/>
</dbReference>
<protein>
    <recommendedName>
        <fullName evidence="5 9">6-phosphogluconate dehydrogenase, decarboxylating</fullName>
        <ecNumber evidence="5 9">1.1.1.44</ecNumber>
    </recommendedName>
</protein>
<dbReference type="SUPFAM" id="SSF48179">
    <property type="entry name" value="6-phosphogluconate dehydrogenase C-terminal domain-like"/>
    <property type="match status" value="1"/>
</dbReference>
<dbReference type="NCBIfam" id="TIGR00873">
    <property type="entry name" value="gnd"/>
    <property type="match status" value="1"/>
</dbReference>
<dbReference type="InterPro" id="IPR006113">
    <property type="entry name" value="6PGDH_Gnd/GntZ"/>
</dbReference>
<evidence type="ECO:0000256" key="2">
    <source>
        <dbReference type="ARBA" id="ARBA00011738"/>
    </source>
</evidence>
<dbReference type="SMART" id="SM01350">
    <property type="entry name" value="6PGD"/>
    <property type="match status" value="1"/>
</dbReference>
<evidence type="ECO:0000313" key="11">
    <source>
        <dbReference type="EMBL" id="GBG06223.1"/>
    </source>
</evidence>
<dbReference type="InterPro" id="IPR008927">
    <property type="entry name" value="6-PGluconate_DH-like_C_sf"/>
</dbReference>
<reference evidence="11 12" key="1">
    <citation type="submission" date="2017-08" db="EMBL/GenBank/DDBJ databases">
        <title>Substantial Increase in Enzyme Production by Combined Drug-Resistance Mutations in Paenibacillus agaridevorans.</title>
        <authorList>
            <person name="Tanaka Y."/>
            <person name="Funane K."/>
            <person name="Hosaka T."/>
            <person name="Shiwa Y."/>
            <person name="Fujita N."/>
            <person name="Miyazaki T."/>
            <person name="Yoshikawa H."/>
            <person name="Murakami K."/>
            <person name="Kasahara K."/>
            <person name="Inaoka T."/>
            <person name="Hiraga Y."/>
            <person name="Ochi K."/>
        </authorList>
    </citation>
    <scope>NUCLEOTIDE SEQUENCE [LARGE SCALE GENOMIC DNA]</scope>
    <source>
        <strain evidence="11 12">T-3040</strain>
    </source>
</reference>
<dbReference type="UniPathway" id="UPA00115">
    <property type="reaction ID" value="UER00410"/>
</dbReference>
<dbReference type="Gene3D" id="3.40.50.720">
    <property type="entry name" value="NAD(P)-binding Rossmann-like Domain"/>
    <property type="match status" value="1"/>
</dbReference>
<feature type="binding site" description="in other chain" evidence="7">
    <location>
        <begin position="128"/>
        <end position="130"/>
    </location>
    <ligand>
        <name>substrate</name>
        <note>ligand shared between dimeric partners</note>
    </ligand>
</feature>
<keyword evidence="3 5" id="KW-0560">Oxidoreductase</keyword>
<dbReference type="FunFam" id="1.10.1040.10:FF:000002">
    <property type="entry name" value="6-phosphogluconate dehydrogenase, decarboxylating"/>
    <property type="match status" value="1"/>
</dbReference>
<dbReference type="InterPro" id="IPR006115">
    <property type="entry name" value="6PGDH_NADP-bd"/>
</dbReference>
<feature type="binding site" evidence="7">
    <location>
        <position position="446"/>
    </location>
    <ligand>
        <name>substrate</name>
        <note>ligand shared between dimeric partners</note>
    </ligand>
</feature>
<comment type="pathway">
    <text evidence="5 9">Carbohydrate degradation; pentose phosphate pathway; D-ribulose 5-phosphate from D-glucose 6-phosphate (oxidative stage): step 3/3.</text>
</comment>
<organism evidence="11 12">
    <name type="scientific">Paenibacillus agaridevorans</name>
    <dbReference type="NCBI Taxonomy" id="171404"/>
    <lineage>
        <taxon>Bacteria</taxon>
        <taxon>Bacillati</taxon>
        <taxon>Bacillota</taxon>
        <taxon>Bacilli</taxon>
        <taxon>Bacillales</taxon>
        <taxon>Paenibacillaceae</taxon>
        <taxon>Paenibacillus</taxon>
    </lineage>
</organism>
<keyword evidence="12" id="KW-1185">Reference proteome</keyword>
<keyword evidence="5 9" id="KW-0570">Pentose shunt</keyword>
<dbReference type="AlphaFoldDB" id="A0A2R5ER27"/>
<feature type="binding site" evidence="8">
    <location>
        <position position="102"/>
    </location>
    <ligand>
        <name>NADP(+)</name>
        <dbReference type="ChEBI" id="CHEBI:58349"/>
    </ligand>
</feature>
<evidence type="ECO:0000256" key="9">
    <source>
        <dbReference type="RuleBase" id="RU000485"/>
    </source>
</evidence>
<dbReference type="Gene3D" id="1.20.5.320">
    <property type="entry name" value="6-Phosphogluconate Dehydrogenase, domain 3"/>
    <property type="match status" value="1"/>
</dbReference>
<evidence type="ECO:0000313" key="12">
    <source>
        <dbReference type="Proteomes" id="UP000245202"/>
    </source>
</evidence>
<feature type="binding site" description="in other chain" evidence="7">
    <location>
        <position position="190"/>
    </location>
    <ligand>
        <name>substrate</name>
        <note>ligand shared between dimeric partners</note>
    </ligand>
</feature>
<dbReference type="GO" id="GO:0019521">
    <property type="term" value="P:D-gluconate metabolic process"/>
    <property type="evidence" value="ECO:0007669"/>
    <property type="project" value="UniProtKB-KW"/>
</dbReference>
<keyword evidence="5 9" id="KW-0521">NADP</keyword>
<proteinExistence type="inferred from homology"/>
<evidence type="ECO:0000259" key="10">
    <source>
        <dbReference type="SMART" id="SM01350"/>
    </source>
</evidence>
<dbReference type="GO" id="GO:0006098">
    <property type="term" value="P:pentose-phosphate shunt"/>
    <property type="evidence" value="ECO:0007669"/>
    <property type="project" value="UniProtKB-UniPathway"/>
</dbReference>
<keyword evidence="4 9" id="KW-0311">Gluconate utilization</keyword>
<dbReference type="InterPro" id="IPR006183">
    <property type="entry name" value="Pgluconate_DH"/>
</dbReference>
<feature type="binding site" description="in other chain" evidence="7">
    <location>
        <position position="102"/>
    </location>
    <ligand>
        <name>substrate</name>
        <note>ligand shared between dimeric partners</note>
    </ligand>
</feature>
<feature type="binding site" evidence="8">
    <location>
        <begin position="74"/>
        <end position="76"/>
    </location>
    <ligand>
        <name>NADP(+)</name>
        <dbReference type="ChEBI" id="CHEBI:58349"/>
    </ligand>
</feature>
<feature type="active site" description="Proton acceptor" evidence="6">
    <location>
        <position position="182"/>
    </location>
</feature>
<feature type="binding site" evidence="8">
    <location>
        <begin position="10"/>
        <end position="15"/>
    </location>
    <ligand>
        <name>NADP(+)</name>
        <dbReference type="ChEBI" id="CHEBI:58349"/>
    </ligand>
</feature>
<evidence type="ECO:0000256" key="7">
    <source>
        <dbReference type="PIRSR" id="PIRSR000109-2"/>
    </source>
</evidence>
<dbReference type="GO" id="GO:0050661">
    <property type="term" value="F:NADP binding"/>
    <property type="evidence" value="ECO:0007669"/>
    <property type="project" value="InterPro"/>
</dbReference>
<dbReference type="PIRSF" id="PIRSF000109">
    <property type="entry name" value="6PGD"/>
    <property type="match status" value="1"/>
</dbReference>
<name>A0A2R5ER27_9BACL</name>
<comment type="subunit">
    <text evidence="2 5">Homodimer.</text>
</comment>
<feature type="active site" description="Proton donor" evidence="6">
    <location>
        <position position="189"/>
    </location>
</feature>
<comment type="function">
    <text evidence="5">Catalyzes the oxidative decarboxylation of 6-phosphogluconate to ribulose 5-phosphate and CO(2), with concomitant reduction of NADP to NADPH.</text>
</comment>
<dbReference type="PRINTS" id="PR00076">
    <property type="entry name" value="6PGDHDRGNASE"/>
</dbReference>
<dbReference type="PROSITE" id="PS00461">
    <property type="entry name" value="6PGD"/>
    <property type="match status" value="1"/>
</dbReference>
<dbReference type="FunFam" id="1.20.5.320:FF:000001">
    <property type="entry name" value="6-phosphogluconate dehydrogenase, decarboxylating"/>
    <property type="match status" value="1"/>
</dbReference>
<dbReference type="InterPro" id="IPR006184">
    <property type="entry name" value="6PGdom_BS"/>
</dbReference>
<gene>
    <name evidence="11" type="ORF">PAT3040_00738</name>
</gene>
<dbReference type="GO" id="GO:0004616">
    <property type="term" value="F:phosphogluconate dehydrogenase (decarboxylating) activity"/>
    <property type="evidence" value="ECO:0007669"/>
    <property type="project" value="UniProtKB-EC"/>
</dbReference>
<evidence type="ECO:0000256" key="5">
    <source>
        <dbReference type="PIRNR" id="PIRNR000109"/>
    </source>
</evidence>
<evidence type="ECO:0000256" key="4">
    <source>
        <dbReference type="ARBA" id="ARBA00023064"/>
    </source>
</evidence>
<dbReference type="Pfam" id="PF00393">
    <property type="entry name" value="6PGD"/>
    <property type="match status" value="1"/>
</dbReference>
<evidence type="ECO:0000256" key="6">
    <source>
        <dbReference type="PIRSR" id="PIRSR000109-1"/>
    </source>
</evidence>
<evidence type="ECO:0000256" key="3">
    <source>
        <dbReference type="ARBA" id="ARBA00023002"/>
    </source>
</evidence>
<dbReference type="EC" id="1.1.1.44" evidence="5 9"/>
<feature type="binding site" evidence="7">
    <location>
        <position position="452"/>
    </location>
    <ligand>
        <name>substrate</name>
        <note>ligand shared between dimeric partners</note>
    </ligand>
</feature>
<feature type="binding site" description="in other chain" evidence="7">
    <location>
        <position position="287"/>
    </location>
    <ligand>
        <name>substrate</name>
        <note>ligand shared between dimeric partners</note>
    </ligand>
</feature>
<feature type="domain" description="6-phosphogluconate dehydrogenase C-terminal" evidence="10">
    <location>
        <begin position="178"/>
        <end position="468"/>
    </location>
</feature>
<feature type="binding site" description="in other chain" evidence="7">
    <location>
        <begin position="185"/>
        <end position="186"/>
    </location>
    <ligand>
        <name>substrate</name>
        <note>ligand shared between dimeric partners</note>
    </ligand>
</feature>
<dbReference type="NCBIfam" id="NF006765">
    <property type="entry name" value="PRK09287.1"/>
    <property type="match status" value="1"/>
</dbReference>
<feature type="binding site" evidence="8">
    <location>
        <begin position="33"/>
        <end position="35"/>
    </location>
    <ligand>
        <name>NADP(+)</name>
        <dbReference type="ChEBI" id="CHEBI:58349"/>
    </ligand>
</feature>
<dbReference type="SUPFAM" id="SSF51735">
    <property type="entry name" value="NAD(P)-binding Rossmann-fold domains"/>
    <property type="match status" value="1"/>
</dbReference>
<dbReference type="PANTHER" id="PTHR11811">
    <property type="entry name" value="6-PHOSPHOGLUCONATE DEHYDROGENASE"/>
    <property type="match status" value="1"/>
</dbReference>
<comment type="catalytic activity">
    <reaction evidence="5 9">
        <text>6-phospho-D-gluconate + NADP(+) = D-ribulose 5-phosphate + CO2 + NADPH</text>
        <dbReference type="Rhea" id="RHEA:10116"/>
        <dbReference type="ChEBI" id="CHEBI:16526"/>
        <dbReference type="ChEBI" id="CHEBI:57783"/>
        <dbReference type="ChEBI" id="CHEBI:58121"/>
        <dbReference type="ChEBI" id="CHEBI:58349"/>
        <dbReference type="ChEBI" id="CHEBI:58759"/>
        <dbReference type="EC" id="1.1.1.44"/>
    </reaction>
</comment>
<evidence type="ECO:0000256" key="8">
    <source>
        <dbReference type="PIRSR" id="PIRSR000109-3"/>
    </source>
</evidence>
<feature type="binding site" description="in other chain" evidence="7">
    <location>
        <position position="260"/>
    </location>
    <ligand>
        <name>substrate</name>
        <note>ligand shared between dimeric partners</note>
    </ligand>
</feature>
<comment type="similarity">
    <text evidence="1 5 9">Belongs to the 6-phosphogluconate dehydrogenase family.</text>
</comment>
<comment type="caution">
    <text evidence="11">The sequence shown here is derived from an EMBL/GenBank/DDBJ whole genome shotgun (WGS) entry which is preliminary data.</text>
</comment>
<dbReference type="Pfam" id="PF03446">
    <property type="entry name" value="NAD_binding_2"/>
    <property type="match status" value="1"/>
</dbReference>
<evidence type="ECO:0000256" key="1">
    <source>
        <dbReference type="ARBA" id="ARBA00008419"/>
    </source>
</evidence>
<accession>A0A2R5ER27</accession>
<dbReference type="Proteomes" id="UP000245202">
    <property type="component" value="Unassembled WGS sequence"/>
</dbReference>
<dbReference type="EMBL" id="BDQX01000036">
    <property type="protein sequence ID" value="GBG06223.1"/>
    <property type="molecule type" value="Genomic_DNA"/>
</dbReference>
<dbReference type="InterPro" id="IPR006114">
    <property type="entry name" value="6PGDH_C"/>
</dbReference>
<dbReference type="RefSeq" id="WP_087567736.1">
    <property type="nucleotide sequence ID" value="NZ_BDQX01000036.1"/>
</dbReference>
<dbReference type="InterPro" id="IPR036291">
    <property type="entry name" value="NAD(P)-bd_dom_sf"/>
</dbReference>